<dbReference type="Proteomes" id="UP000230233">
    <property type="component" value="Chromosome I"/>
</dbReference>
<feature type="region of interest" description="Disordered" evidence="1">
    <location>
        <begin position="1"/>
        <end position="35"/>
    </location>
</feature>
<reference evidence="3" key="1">
    <citation type="submission" date="2017-10" db="EMBL/GenBank/DDBJ databases">
        <title>Rapid genome shrinkage in a self-fertile nematode reveals novel sperm competition proteins.</title>
        <authorList>
            <person name="Yin D."/>
            <person name="Schwarz E.M."/>
            <person name="Thomas C.G."/>
            <person name="Felde R.L."/>
            <person name="Korf I.F."/>
            <person name="Cutter A.D."/>
            <person name="Schartner C.M."/>
            <person name="Ralston E.J."/>
            <person name="Meyer B.J."/>
            <person name="Haag E.S."/>
        </authorList>
    </citation>
    <scope>NUCLEOTIDE SEQUENCE [LARGE SCALE GENOMIC DNA]</scope>
    <source>
        <strain evidence="3">JU1422</strain>
    </source>
</reference>
<feature type="compositionally biased region" description="Basic and acidic residues" evidence="1">
    <location>
        <begin position="1"/>
        <end position="27"/>
    </location>
</feature>
<protein>
    <submittedName>
        <fullName evidence="2">Uncharacterized protein</fullName>
    </submittedName>
</protein>
<organism evidence="2 3">
    <name type="scientific">Caenorhabditis nigoni</name>
    <dbReference type="NCBI Taxonomy" id="1611254"/>
    <lineage>
        <taxon>Eukaryota</taxon>
        <taxon>Metazoa</taxon>
        <taxon>Ecdysozoa</taxon>
        <taxon>Nematoda</taxon>
        <taxon>Chromadorea</taxon>
        <taxon>Rhabditida</taxon>
        <taxon>Rhabditina</taxon>
        <taxon>Rhabditomorpha</taxon>
        <taxon>Rhabditoidea</taxon>
        <taxon>Rhabditidae</taxon>
        <taxon>Peloderinae</taxon>
        <taxon>Caenorhabditis</taxon>
    </lineage>
</organism>
<proteinExistence type="predicted"/>
<comment type="caution">
    <text evidence="2">The sequence shown here is derived from an EMBL/GenBank/DDBJ whole genome shotgun (WGS) entry which is preliminary data.</text>
</comment>
<sequence length="134" mass="16022">MKSSERECDVMRGRVKTREGQRIREDGESTDDTSDPRAAIRWRYAWLRQRVSASQSRNTKNSTLLLFFFVQKLLLRLLSPYPHKRSAWIFAFRRCITSFYSAFNKNDIMKLIIRFKHPIIPLFGELEFEKKESK</sequence>
<keyword evidence="3" id="KW-1185">Reference proteome</keyword>
<name>A0A2G5VGJ6_9PELO</name>
<dbReference type="EMBL" id="PDUG01000001">
    <property type="protein sequence ID" value="PIC50726.1"/>
    <property type="molecule type" value="Genomic_DNA"/>
</dbReference>
<evidence type="ECO:0000313" key="2">
    <source>
        <dbReference type="EMBL" id="PIC50726.1"/>
    </source>
</evidence>
<dbReference type="AlphaFoldDB" id="A0A2G5VGJ6"/>
<evidence type="ECO:0000256" key="1">
    <source>
        <dbReference type="SAM" id="MobiDB-lite"/>
    </source>
</evidence>
<evidence type="ECO:0000313" key="3">
    <source>
        <dbReference type="Proteomes" id="UP000230233"/>
    </source>
</evidence>
<accession>A0A2G5VGJ6</accession>
<gene>
    <name evidence="2" type="primary">Cnig_chr_I.g1518</name>
    <name evidence="2" type="ORF">B9Z55_001518</name>
</gene>